<dbReference type="InterPro" id="IPR032176">
    <property type="entry name" value="DUF5009"/>
</dbReference>
<dbReference type="Proteomes" id="UP000079169">
    <property type="component" value="Unplaced"/>
</dbReference>
<dbReference type="Pfam" id="PF16401">
    <property type="entry name" value="DUF5009"/>
    <property type="match status" value="1"/>
</dbReference>
<feature type="transmembrane region" description="Helical" evidence="1">
    <location>
        <begin position="442"/>
        <end position="462"/>
    </location>
</feature>
<accession>A0A3Q0IPM7</accession>
<feature type="non-terminal residue" evidence="4">
    <location>
        <position position="488"/>
    </location>
</feature>
<dbReference type="AlphaFoldDB" id="A0A3Q0IPM7"/>
<dbReference type="PANTHER" id="PTHR31061">
    <property type="entry name" value="LD22376P"/>
    <property type="match status" value="1"/>
</dbReference>
<evidence type="ECO:0000256" key="1">
    <source>
        <dbReference type="SAM" id="Phobius"/>
    </source>
</evidence>
<keyword evidence="3" id="KW-1185">Reference proteome</keyword>
<reference evidence="4" key="1">
    <citation type="submission" date="2025-08" db="UniProtKB">
        <authorList>
            <consortium name="RefSeq"/>
        </authorList>
    </citation>
    <scope>IDENTIFICATION</scope>
</reference>
<dbReference type="GeneID" id="103507565"/>
<dbReference type="RefSeq" id="XP_026678192.1">
    <property type="nucleotide sequence ID" value="XM_026822391.1"/>
</dbReference>
<feature type="transmembrane region" description="Helical" evidence="1">
    <location>
        <begin position="468"/>
        <end position="487"/>
    </location>
</feature>
<evidence type="ECO:0000259" key="2">
    <source>
        <dbReference type="Pfam" id="PF16401"/>
    </source>
</evidence>
<feature type="transmembrane region" description="Helical" evidence="1">
    <location>
        <begin position="187"/>
        <end position="208"/>
    </location>
</feature>
<keyword evidence="1" id="KW-0812">Transmembrane</keyword>
<dbReference type="KEGG" id="dci:103507565"/>
<keyword evidence="1" id="KW-0472">Membrane</keyword>
<dbReference type="PANTHER" id="PTHR31061:SF24">
    <property type="entry name" value="LD22376P"/>
    <property type="match status" value="1"/>
</dbReference>
<keyword evidence="1" id="KW-1133">Transmembrane helix</keyword>
<feature type="transmembrane region" description="Helical" evidence="1">
    <location>
        <begin position="220"/>
        <end position="239"/>
    </location>
</feature>
<feature type="domain" description="DUF5009" evidence="2">
    <location>
        <begin position="183"/>
        <end position="266"/>
    </location>
</feature>
<dbReference type="PaxDb" id="121845-A0A3Q0IPM7"/>
<protein>
    <submittedName>
        <fullName evidence="4">Heparan-alpha-glucosaminide N-acetyltransferase-like</fullName>
    </submittedName>
</protein>
<feature type="transmembrane region" description="Helical" evidence="1">
    <location>
        <begin position="289"/>
        <end position="306"/>
    </location>
</feature>
<sequence>MGLRWFEDPGFDYWGSEPMAELQVDEAYLNITLASDVPRPLFLYQLDSDCERCPFVRKAANYVSTVLKVNTKTTPTFRFYTDDDQDWKSVNASRGLYCEVTPDPPLGEFGCYDLYVQEGRCELTQARDPVSIMAPLIFWVAVLIALFSIFKLRKYLRLKRREKAEAGTSGETEAPPKRKRVKSLDTFRGIAITVMIFVNFGAGSYRFLDHAAWNGLQLADLVFPCFLWIMGVTIPIVISSHLRKNNSRHQLFLSIVKRSAILFALNIMLNTFTSSGNLASIRFNGVLQRFAFTYLVVAGFATYFTFRPDSGESSLLPSFIKDITLLLPQWLIHTTILCLHGWVTFHLQVPGCPRGYIGPGGYQDDAKYFNCTGGAANYLDLILVGPLRMWDRGPARETYHAVSYDPEPLWGSLSSVYHVFLGTVAGNILLHHKDTLSRVKRWLLYPMLCFVMTLYLVHMIQIPVNKQLWTSSFVFLTSGISFVLLTVL</sequence>
<gene>
    <name evidence="4" type="primary">LOC103507565</name>
</gene>
<organism evidence="3 4">
    <name type="scientific">Diaphorina citri</name>
    <name type="common">Asian citrus psyllid</name>
    <dbReference type="NCBI Taxonomy" id="121845"/>
    <lineage>
        <taxon>Eukaryota</taxon>
        <taxon>Metazoa</taxon>
        <taxon>Ecdysozoa</taxon>
        <taxon>Arthropoda</taxon>
        <taxon>Hexapoda</taxon>
        <taxon>Insecta</taxon>
        <taxon>Pterygota</taxon>
        <taxon>Neoptera</taxon>
        <taxon>Paraneoptera</taxon>
        <taxon>Hemiptera</taxon>
        <taxon>Sternorrhyncha</taxon>
        <taxon>Psylloidea</taxon>
        <taxon>Psyllidae</taxon>
        <taxon>Diaphorininae</taxon>
        <taxon>Diaphorina</taxon>
    </lineage>
</organism>
<feature type="transmembrane region" description="Helical" evidence="1">
    <location>
        <begin position="409"/>
        <end position="430"/>
    </location>
</feature>
<proteinExistence type="predicted"/>
<evidence type="ECO:0000313" key="3">
    <source>
        <dbReference type="Proteomes" id="UP000079169"/>
    </source>
</evidence>
<name>A0A3Q0IPM7_DIACI</name>
<feature type="transmembrane region" description="Helical" evidence="1">
    <location>
        <begin position="130"/>
        <end position="150"/>
    </location>
</feature>
<evidence type="ECO:0000313" key="4">
    <source>
        <dbReference type="RefSeq" id="XP_026678192.1"/>
    </source>
</evidence>
<dbReference type="STRING" id="121845.A0A3Q0IPM7"/>